<protein>
    <submittedName>
        <fullName evidence="2">Uncharacterized protein</fullName>
    </submittedName>
</protein>
<feature type="region of interest" description="Disordered" evidence="1">
    <location>
        <begin position="317"/>
        <end position="337"/>
    </location>
</feature>
<dbReference type="EMBL" id="KN817542">
    <property type="protein sequence ID" value="KJA23643.1"/>
    <property type="molecule type" value="Genomic_DNA"/>
</dbReference>
<gene>
    <name evidence="2" type="ORF">HYPSUDRAFT_201352</name>
</gene>
<feature type="compositionally biased region" description="Polar residues" evidence="1">
    <location>
        <begin position="199"/>
        <end position="214"/>
    </location>
</feature>
<name>A0A0D2MJ04_HYPSF</name>
<accession>A0A0D2MJ04</accession>
<feature type="compositionally biased region" description="Low complexity" evidence="1">
    <location>
        <begin position="23"/>
        <end position="38"/>
    </location>
</feature>
<feature type="region of interest" description="Disordered" evidence="1">
    <location>
        <begin position="23"/>
        <end position="60"/>
    </location>
</feature>
<dbReference type="Proteomes" id="UP000054270">
    <property type="component" value="Unassembled WGS sequence"/>
</dbReference>
<proteinExistence type="predicted"/>
<feature type="region of interest" description="Disordered" evidence="1">
    <location>
        <begin position="160"/>
        <end position="217"/>
    </location>
</feature>
<dbReference type="AlphaFoldDB" id="A0A0D2MJ04"/>
<evidence type="ECO:0000313" key="3">
    <source>
        <dbReference type="Proteomes" id="UP000054270"/>
    </source>
</evidence>
<reference evidence="3" key="1">
    <citation type="submission" date="2014-04" db="EMBL/GenBank/DDBJ databases">
        <title>Evolutionary Origins and Diversification of the Mycorrhizal Mutualists.</title>
        <authorList>
            <consortium name="DOE Joint Genome Institute"/>
            <consortium name="Mycorrhizal Genomics Consortium"/>
            <person name="Kohler A."/>
            <person name="Kuo A."/>
            <person name="Nagy L.G."/>
            <person name="Floudas D."/>
            <person name="Copeland A."/>
            <person name="Barry K.W."/>
            <person name="Cichocki N."/>
            <person name="Veneault-Fourrey C."/>
            <person name="LaButti K."/>
            <person name="Lindquist E.A."/>
            <person name="Lipzen A."/>
            <person name="Lundell T."/>
            <person name="Morin E."/>
            <person name="Murat C."/>
            <person name="Riley R."/>
            <person name="Ohm R."/>
            <person name="Sun H."/>
            <person name="Tunlid A."/>
            <person name="Henrissat B."/>
            <person name="Grigoriev I.V."/>
            <person name="Hibbett D.S."/>
            <person name="Martin F."/>
        </authorList>
    </citation>
    <scope>NUCLEOTIDE SEQUENCE [LARGE SCALE GENOMIC DNA]</scope>
    <source>
        <strain evidence="3">FD-334 SS-4</strain>
    </source>
</reference>
<sequence>MSSPNVNNKAELAELFNLLTSARSPTATSDADTSTTGAKRADKRLSQPVQPRAVERRPRRNTVASILAQKDTNIDFAAFDYEVDSDGDTDMHPSDATSLADFARADAKKYPFAFKLPIYKLYDKADWAKTVRDTLARSKASFKPLAEQVVYAGAKENRATEAPRGKDGGAVRFRVPATGTPGGGAATRAHRGSTAGSRPRSTSGVVSLGTTRPQSPAVARMAYPKSPAVHERPEVRALKRRCIARRRSLTVLPDAERPRPAWVYSAAVSASERPAAATFAAPPPAPPASPTGAIKSKSAVSKYGPMLGVKNVPSVQLQGATGQKRRVSEGGPPVPMMMSLGQVTEKNRLIARRRAMALDLEDEGCEAIERKQTRLAFV</sequence>
<keyword evidence="3" id="KW-1185">Reference proteome</keyword>
<evidence type="ECO:0000256" key="1">
    <source>
        <dbReference type="SAM" id="MobiDB-lite"/>
    </source>
</evidence>
<dbReference type="STRING" id="945553.A0A0D2MJ04"/>
<feature type="compositionally biased region" description="Basic and acidic residues" evidence="1">
    <location>
        <begin position="160"/>
        <end position="169"/>
    </location>
</feature>
<dbReference type="OrthoDB" id="3067134at2759"/>
<organism evidence="2 3">
    <name type="scientific">Hypholoma sublateritium (strain FD-334 SS-4)</name>
    <dbReference type="NCBI Taxonomy" id="945553"/>
    <lineage>
        <taxon>Eukaryota</taxon>
        <taxon>Fungi</taxon>
        <taxon>Dikarya</taxon>
        <taxon>Basidiomycota</taxon>
        <taxon>Agaricomycotina</taxon>
        <taxon>Agaricomycetes</taxon>
        <taxon>Agaricomycetidae</taxon>
        <taxon>Agaricales</taxon>
        <taxon>Agaricineae</taxon>
        <taxon>Strophariaceae</taxon>
        <taxon>Hypholoma</taxon>
    </lineage>
</organism>
<evidence type="ECO:0000313" key="2">
    <source>
        <dbReference type="EMBL" id="KJA23643.1"/>
    </source>
</evidence>